<sequence>MLLITVSPQLDSLALYTFAQFDQETEDRGLLALLRWVYQNPTSVPYLQNLRKVIFLPDENDLVNDGFHYIEASYYHRLNFIRRLPALQSVSFVLATWNNEAASPTQTLSEADLCYIIDSAKIPRKFTCTIGGRAIRGGEKYIMSISMLIRCSWRHRHTLEELDLDMEDNVAWGELYGEAGLEVFPPPSYAEFHDSENEAEMEYKEEWEIQ</sequence>
<dbReference type="Proteomes" id="UP000319663">
    <property type="component" value="Unassembled WGS sequence"/>
</dbReference>
<evidence type="ECO:0000313" key="1">
    <source>
        <dbReference type="EMBL" id="TQB67780.1"/>
    </source>
</evidence>
<keyword evidence="2" id="KW-1185">Reference proteome</keyword>
<comment type="caution">
    <text evidence="1">The sequence shown here is derived from an EMBL/GenBank/DDBJ whole genome shotgun (WGS) entry which is preliminary data.</text>
</comment>
<dbReference type="EMBL" id="VIFY01000308">
    <property type="protein sequence ID" value="TQB67780.1"/>
    <property type="molecule type" value="Genomic_DNA"/>
</dbReference>
<dbReference type="AlphaFoldDB" id="A0A507QLH2"/>
<accession>A0A507QLH2</accession>
<reference evidence="1 2" key="1">
    <citation type="submission" date="2019-06" db="EMBL/GenBank/DDBJ databases">
        <title>Wine fermentation using esterase from Monascus purpureus.</title>
        <authorList>
            <person name="Geng C."/>
            <person name="Zhang Y."/>
        </authorList>
    </citation>
    <scope>NUCLEOTIDE SEQUENCE [LARGE SCALE GENOMIC DNA]</scope>
    <source>
        <strain evidence="1">HQ1</strain>
    </source>
</reference>
<proteinExistence type="predicted"/>
<gene>
    <name evidence="1" type="ORF">MPDQ_004736</name>
</gene>
<protein>
    <submittedName>
        <fullName evidence="1">Uncharacterized protein</fullName>
    </submittedName>
</protein>
<evidence type="ECO:0000313" key="2">
    <source>
        <dbReference type="Proteomes" id="UP000319663"/>
    </source>
</evidence>
<organism evidence="1 2">
    <name type="scientific">Monascus purpureus</name>
    <name type="common">Red mold</name>
    <name type="synonym">Monascus anka</name>
    <dbReference type="NCBI Taxonomy" id="5098"/>
    <lineage>
        <taxon>Eukaryota</taxon>
        <taxon>Fungi</taxon>
        <taxon>Dikarya</taxon>
        <taxon>Ascomycota</taxon>
        <taxon>Pezizomycotina</taxon>
        <taxon>Eurotiomycetes</taxon>
        <taxon>Eurotiomycetidae</taxon>
        <taxon>Eurotiales</taxon>
        <taxon>Aspergillaceae</taxon>
        <taxon>Monascus</taxon>
    </lineage>
</organism>
<name>A0A507QLH2_MONPU</name>
<dbReference type="OrthoDB" id="3437411at2759"/>
<dbReference type="STRING" id="5098.A0A507QLH2"/>